<keyword evidence="1" id="KW-0472">Membrane</keyword>
<proteinExistence type="predicted"/>
<dbReference type="EMBL" id="JAXCEI010000003">
    <property type="protein sequence ID" value="MFA1539012.1"/>
    <property type="molecule type" value="Genomic_DNA"/>
</dbReference>
<keyword evidence="3" id="KW-1185">Reference proteome</keyword>
<comment type="caution">
    <text evidence="2">The sequence shown here is derived from an EMBL/GenBank/DDBJ whole genome shotgun (WGS) entry which is preliminary data.</text>
</comment>
<evidence type="ECO:0008006" key="4">
    <source>
        <dbReference type="Google" id="ProtNLM"/>
    </source>
</evidence>
<dbReference type="RefSeq" id="WP_371948615.1">
    <property type="nucleotide sequence ID" value="NZ_JAXCEI010000003.1"/>
</dbReference>
<name>A0ABV4Q781_9ACTN</name>
<feature type="transmembrane region" description="Helical" evidence="1">
    <location>
        <begin position="69"/>
        <end position="89"/>
    </location>
</feature>
<organism evidence="2 3">
    <name type="scientific">Actinomadura monticuli</name>
    <dbReference type="NCBI Taxonomy" id="3097367"/>
    <lineage>
        <taxon>Bacteria</taxon>
        <taxon>Bacillati</taxon>
        <taxon>Actinomycetota</taxon>
        <taxon>Actinomycetes</taxon>
        <taxon>Streptosporangiales</taxon>
        <taxon>Thermomonosporaceae</taxon>
        <taxon>Actinomadura</taxon>
    </lineage>
</organism>
<keyword evidence="1" id="KW-1133">Transmembrane helix</keyword>
<sequence length="99" mass="9699">MFAVLAGIGVALFLGSLLGLRETLPPGQRETGGLRATARTFRALLGVAQFALGGAAAPLAGIAGPGTAVPMALSIAVLAVLAAAVPAVAARPRQVASRN</sequence>
<accession>A0ABV4Q781</accession>
<feature type="transmembrane region" description="Helical" evidence="1">
    <location>
        <begin position="43"/>
        <end position="62"/>
    </location>
</feature>
<gene>
    <name evidence="2" type="ORF">SM611_08730</name>
</gene>
<protein>
    <recommendedName>
        <fullName evidence="4">MFS transporter</fullName>
    </recommendedName>
</protein>
<keyword evidence="1" id="KW-0812">Transmembrane</keyword>
<evidence type="ECO:0000256" key="1">
    <source>
        <dbReference type="SAM" id="Phobius"/>
    </source>
</evidence>
<evidence type="ECO:0000313" key="2">
    <source>
        <dbReference type="EMBL" id="MFA1539012.1"/>
    </source>
</evidence>
<evidence type="ECO:0000313" key="3">
    <source>
        <dbReference type="Proteomes" id="UP001569963"/>
    </source>
</evidence>
<dbReference type="Proteomes" id="UP001569963">
    <property type="component" value="Unassembled WGS sequence"/>
</dbReference>
<reference evidence="2 3" key="1">
    <citation type="submission" date="2023-11" db="EMBL/GenBank/DDBJ databases">
        <title>Actinomadura monticuli sp. nov., isolated from volcanic ash.</title>
        <authorList>
            <person name="Lee S.D."/>
            <person name="Yang H."/>
            <person name="Kim I.S."/>
        </authorList>
    </citation>
    <scope>NUCLEOTIDE SEQUENCE [LARGE SCALE GENOMIC DNA]</scope>
    <source>
        <strain evidence="2 3">DLS-62</strain>
    </source>
</reference>